<dbReference type="SMART" id="SM00729">
    <property type="entry name" value="Elp3"/>
    <property type="match status" value="1"/>
</dbReference>
<name>A0A0C3HUA4_OIDMZ</name>
<dbReference type="InterPro" id="IPR040064">
    <property type="entry name" value="MoaA-like"/>
</dbReference>
<keyword evidence="12" id="KW-0496">Mitochondrion</keyword>
<dbReference type="InterPro" id="IPR006638">
    <property type="entry name" value="Elp3/MiaA/NifB-like_rSAM"/>
</dbReference>
<dbReference type="InterPro" id="IPR047594">
    <property type="entry name" value="MoaC_bact/euk"/>
</dbReference>
<dbReference type="Pfam" id="PF04055">
    <property type="entry name" value="Radical_SAM"/>
    <property type="match status" value="1"/>
</dbReference>
<dbReference type="PANTHER" id="PTHR22960:SF0">
    <property type="entry name" value="MOLYBDENUM COFACTOR BIOSYNTHESIS PROTEIN 1"/>
    <property type="match status" value="1"/>
</dbReference>
<dbReference type="Gene3D" id="3.30.70.640">
    <property type="entry name" value="Molybdopterin cofactor biosynthesis C (MoaC) domain"/>
    <property type="match status" value="1"/>
</dbReference>
<dbReference type="InterPro" id="IPR013483">
    <property type="entry name" value="MoaA"/>
</dbReference>
<feature type="region of interest" description="Disordered" evidence="17">
    <location>
        <begin position="585"/>
        <end position="607"/>
    </location>
</feature>
<dbReference type="SFLD" id="SFLDG01383">
    <property type="entry name" value="cyclic_pyranopterin_phosphate"/>
    <property type="match status" value="1"/>
</dbReference>
<comment type="similarity">
    <text evidence="4">In the C-terminal section; belongs to the MoaC family.</text>
</comment>
<dbReference type="InterPro" id="IPR013785">
    <property type="entry name" value="Aldolase_TIM"/>
</dbReference>
<evidence type="ECO:0000256" key="11">
    <source>
        <dbReference type="ARBA" id="ARBA00023014"/>
    </source>
</evidence>
<dbReference type="HOGENOM" id="CLU_009273_7_1_1"/>
<dbReference type="EMBL" id="KN832871">
    <property type="protein sequence ID" value="KIN05827.1"/>
    <property type="molecule type" value="Genomic_DNA"/>
</dbReference>
<dbReference type="SFLD" id="SFLDG01386">
    <property type="entry name" value="main_SPASM_domain-containing"/>
    <property type="match status" value="1"/>
</dbReference>
<proteinExistence type="inferred from homology"/>
<dbReference type="Proteomes" id="UP000054321">
    <property type="component" value="Unassembled WGS sequence"/>
</dbReference>
<evidence type="ECO:0000313" key="20">
    <source>
        <dbReference type="Proteomes" id="UP000054321"/>
    </source>
</evidence>
<keyword evidence="9" id="KW-0547">Nucleotide-binding</keyword>
<evidence type="ECO:0000256" key="8">
    <source>
        <dbReference type="ARBA" id="ARBA00022723"/>
    </source>
</evidence>
<dbReference type="Pfam" id="PF06463">
    <property type="entry name" value="Mob_synth_C"/>
    <property type="match status" value="1"/>
</dbReference>
<dbReference type="GO" id="GO:0051539">
    <property type="term" value="F:4 iron, 4 sulfur cluster binding"/>
    <property type="evidence" value="ECO:0007669"/>
    <property type="project" value="UniProtKB-KW"/>
</dbReference>
<comment type="similarity">
    <text evidence="5">In the N-terminal section; belongs to the radical SAM superfamily. MoaA family.</text>
</comment>
<dbReference type="InParanoid" id="A0A0C3HUA4"/>
<keyword evidence="7" id="KW-0949">S-adenosyl-L-methionine</keyword>
<evidence type="ECO:0000256" key="1">
    <source>
        <dbReference type="ARBA" id="ARBA00001637"/>
    </source>
</evidence>
<dbReference type="Gene3D" id="3.20.20.70">
    <property type="entry name" value="Aldolase class I"/>
    <property type="match status" value="1"/>
</dbReference>
<dbReference type="InterPro" id="IPR010505">
    <property type="entry name" value="MoaA_twitch"/>
</dbReference>
<keyword evidence="11" id="KW-0411">Iron-sulfur</keyword>
<dbReference type="STRING" id="913774.A0A0C3HUA4"/>
<keyword evidence="13" id="KW-0342">GTP-binding</keyword>
<dbReference type="GO" id="GO:0061798">
    <property type="term" value="F:GTP 3',8'-cyclase activity"/>
    <property type="evidence" value="ECO:0007669"/>
    <property type="project" value="UniProtKB-EC"/>
</dbReference>
<evidence type="ECO:0000256" key="6">
    <source>
        <dbReference type="ARBA" id="ARBA00022485"/>
    </source>
</evidence>
<evidence type="ECO:0000259" key="18">
    <source>
        <dbReference type="PROSITE" id="PS51918"/>
    </source>
</evidence>
<keyword evidence="15" id="KW-0456">Lyase</keyword>
<dbReference type="InterPro" id="IPR002820">
    <property type="entry name" value="Mopterin_CF_biosynth-C_dom"/>
</dbReference>
<keyword evidence="20" id="KW-1185">Reference proteome</keyword>
<feature type="region of interest" description="Disordered" evidence="17">
    <location>
        <begin position="36"/>
        <end position="58"/>
    </location>
</feature>
<dbReference type="InterPro" id="IPR036522">
    <property type="entry name" value="MoaC_sf"/>
</dbReference>
<accession>A0A0C3HUA4</accession>
<dbReference type="GO" id="GO:0005525">
    <property type="term" value="F:GTP binding"/>
    <property type="evidence" value="ECO:0007669"/>
    <property type="project" value="UniProtKB-KW"/>
</dbReference>
<sequence length="688" mass="75957">MAALRRPSWVLSHGGRRHSLLNATRRTCTSAAAVIQDSPSDKIPPHHPPQHDTSRRGAIRNAKPFSAFLTDSFQREHDYLRISLTEKCNLRCLYCMPEEGVPQSPPAELLTTPEILLLASTFVSQGVTKIRLTGGEPTVRRDILPLMHKIGSLRSQGLRQLCITTNGISLHRKLDSMVEAGLTGVNLSLDTLDPWQFQILTRRKGFDAVMKSMNQILEMNKVGAGIKLKINCVVMRGMNEKEIIPFVELGRHQDLEVRFIEYMPFDGNKWSEGKMFSYEEMLNIIRAKYPTLRKAQDHKNDTSKTYEIPGFAGRIGFITSMTHNFCGTCNRLRITSDGNLKVCLFGNAEVSLRDILRKSNSGNPIDEEAFEAMEKIEANRQNGVDSSTPFVRTQNEQELLHVIGMAVGRKKAKHAGMGELENMKNRPMILIDNSTQNHQSPRISTSRAPYSWKRVPFHIPSSSIPFQTHLRTFSSTVVSKSLQPPSKDAKLTHVTPAGTAQMVSISHKSPTARLATAVCNVFFSTPGIVSLIRANQLKKGDVLAVARIAGIMAAKRTPDLIPLCHPISISHVSVDLETIARDEAAGLRQSTGTSETDTSQFPEESAIRPSAKVSRGLEYGLVAITATVSCDGKTGVEMEALMAANVAALTVYDMCKAVDKGIRIDGLRVVRKEGGKTGLWVDGKNIED</sequence>
<reference evidence="20" key="2">
    <citation type="submission" date="2015-01" db="EMBL/GenBank/DDBJ databases">
        <title>Evolutionary Origins and Diversification of the Mycorrhizal Mutualists.</title>
        <authorList>
            <consortium name="DOE Joint Genome Institute"/>
            <consortium name="Mycorrhizal Genomics Consortium"/>
            <person name="Kohler A."/>
            <person name="Kuo A."/>
            <person name="Nagy L.G."/>
            <person name="Floudas D."/>
            <person name="Copeland A."/>
            <person name="Barry K.W."/>
            <person name="Cichocki N."/>
            <person name="Veneault-Fourrey C."/>
            <person name="LaButti K."/>
            <person name="Lindquist E.A."/>
            <person name="Lipzen A."/>
            <person name="Lundell T."/>
            <person name="Morin E."/>
            <person name="Murat C."/>
            <person name="Riley R."/>
            <person name="Ohm R."/>
            <person name="Sun H."/>
            <person name="Tunlid A."/>
            <person name="Henrissat B."/>
            <person name="Grigoriev I.V."/>
            <person name="Hibbett D.S."/>
            <person name="Martin F."/>
        </authorList>
    </citation>
    <scope>NUCLEOTIDE SEQUENCE [LARGE SCALE GENOMIC DNA]</scope>
    <source>
        <strain evidence="20">Zn</strain>
    </source>
</reference>
<keyword evidence="6" id="KW-0004">4Fe-4S</keyword>
<comment type="catalytic activity">
    <reaction evidence="16">
        <text>GTP + AH2 + S-adenosyl-L-methionine = (8S)-3',8-cyclo-7,8-dihydroguanosine 5'-triphosphate + 5'-deoxyadenosine + L-methionine + A + H(+)</text>
        <dbReference type="Rhea" id="RHEA:49576"/>
        <dbReference type="ChEBI" id="CHEBI:13193"/>
        <dbReference type="ChEBI" id="CHEBI:15378"/>
        <dbReference type="ChEBI" id="CHEBI:17319"/>
        <dbReference type="ChEBI" id="CHEBI:17499"/>
        <dbReference type="ChEBI" id="CHEBI:37565"/>
        <dbReference type="ChEBI" id="CHEBI:57844"/>
        <dbReference type="ChEBI" id="CHEBI:59789"/>
        <dbReference type="ChEBI" id="CHEBI:131766"/>
        <dbReference type="EC" id="4.1.99.22"/>
    </reaction>
</comment>
<dbReference type="CDD" id="cd01420">
    <property type="entry name" value="MoaC_PE"/>
    <property type="match status" value="1"/>
</dbReference>
<evidence type="ECO:0000256" key="16">
    <source>
        <dbReference type="ARBA" id="ARBA00048697"/>
    </source>
</evidence>
<dbReference type="InterPro" id="IPR058240">
    <property type="entry name" value="rSAM_sf"/>
</dbReference>
<dbReference type="SFLD" id="SFLDG01067">
    <property type="entry name" value="SPASM/twitch_domain_containing"/>
    <property type="match status" value="1"/>
</dbReference>
<gene>
    <name evidence="19" type="ORF">OIDMADRAFT_175974</name>
</gene>
<dbReference type="PANTHER" id="PTHR22960">
    <property type="entry name" value="MOLYBDOPTERIN COFACTOR SYNTHESIS PROTEIN A"/>
    <property type="match status" value="1"/>
</dbReference>
<evidence type="ECO:0000313" key="19">
    <source>
        <dbReference type="EMBL" id="KIN05827.1"/>
    </source>
</evidence>
<dbReference type="PROSITE" id="PS01305">
    <property type="entry name" value="MOAA_NIFB_PQQE"/>
    <property type="match status" value="1"/>
</dbReference>
<evidence type="ECO:0000256" key="12">
    <source>
        <dbReference type="ARBA" id="ARBA00023128"/>
    </source>
</evidence>
<evidence type="ECO:0000256" key="10">
    <source>
        <dbReference type="ARBA" id="ARBA00023004"/>
    </source>
</evidence>
<dbReference type="CDD" id="cd01335">
    <property type="entry name" value="Radical_SAM"/>
    <property type="match status" value="1"/>
</dbReference>
<dbReference type="OrthoDB" id="429626at2759"/>
<dbReference type="UniPathway" id="UPA00344"/>
<feature type="compositionally biased region" description="Basic and acidic residues" evidence="17">
    <location>
        <begin position="39"/>
        <end position="55"/>
    </location>
</feature>
<evidence type="ECO:0000256" key="3">
    <source>
        <dbReference type="ARBA" id="ARBA00005046"/>
    </source>
</evidence>
<dbReference type="InterPro" id="IPR050105">
    <property type="entry name" value="MoCo_biosynth_MoaA/MoaC"/>
</dbReference>
<evidence type="ECO:0000256" key="4">
    <source>
        <dbReference type="ARBA" id="ARBA00008484"/>
    </source>
</evidence>
<comment type="catalytic activity">
    <reaction evidence="1">
        <text>(8S)-3',8-cyclo-7,8-dihydroguanosine 5'-triphosphate = cyclic pyranopterin phosphate + diphosphate</text>
        <dbReference type="Rhea" id="RHEA:49580"/>
        <dbReference type="ChEBI" id="CHEBI:33019"/>
        <dbReference type="ChEBI" id="CHEBI:59648"/>
        <dbReference type="ChEBI" id="CHEBI:131766"/>
        <dbReference type="EC" id="4.6.1.17"/>
    </reaction>
</comment>
<dbReference type="InterPro" id="IPR000385">
    <property type="entry name" value="MoaA_NifB_PqqE_Fe-S-bd_CS"/>
</dbReference>
<dbReference type="CDD" id="cd21117">
    <property type="entry name" value="Twitch_MoaA"/>
    <property type="match status" value="1"/>
</dbReference>
<evidence type="ECO:0000256" key="2">
    <source>
        <dbReference type="ARBA" id="ARBA00001966"/>
    </source>
</evidence>
<dbReference type="SUPFAM" id="SSF102114">
    <property type="entry name" value="Radical SAM enzymes"/>
    <property type="match status" value="1"/>
</dbReference>
<evidence type="ECO:0000256" key="7">
    <source>
        <dbReference type="ARBA" id="ARBA00022691"/>
    </source>
</evidence>
<dbReference type="GO" id="GO:0006777">
    <property type="term" value="P:Mo-molybdopterin cofactor biosynthetic process"/>
    <property type="evidence" value="ECO:0007669"/>
    <property type="project" value="UniProtKB-KW"/>
</dbReference>
<dbReference type="NCBIfam" id="TIGR02666">
    <property type="entry name" value="moaA"/>
    <property type="match status" value="1"/>
</dbReference>
<dbReference type="SUPFAM" id="SSF55040">
    <property type="entry name" value="Molybdenum cofactor biosynthesis protein C, MoaC"/>
    <property type="match status" value="1"/>
</dbReference>
<evidence type="ECO:0000256" key="14">
    <source>
        <dbReference type="ARBA" id="ARBA00023150"/>
    </source>
</evidence>
<evidence type="ECO:0000256" key="9">
    <source>
        <dbReference type="ARBA" id="ARBA00022741"/>
    </source>
</evidence>
<dbReference type="GO" id="GO:0046872">
    <property type="term" value="F:metal ion binding"/>
    <property type="evidence" value="ECO:0007669"/>
    <property type="project" value="UniProtKB-KW"/>
</dbReference>
<feature type="compositionally biased region" description="Polar residues" evidence="17">
    <location>
        <begin position="588"/>
        <end position="602"/>
    </location>
</feature>
<keyword evidence="10" id="KW-0408">Iron</keyword>
<dbReference type="PROSITE" id="PS51918">
    <property type="entry name" value="RADICAL_SAM"/>
    <property type="match status" value="1"/>
</dbReference>
<evidence type="ECO:0000256" key="15">
    <source>
        <dbReference type="ARBA" id="ARBA00023239"/>
    </source>
</evidence>
<comment type="pathway">
    <text evidence="3">Cofactor biosynthesis; molybdopterin biosynthesis.</text>
</comment>
<comment type="cofactor">
    <cofactor evidence="2">
        <name>[4Fe-4S] cluster</name>
        <dbReference type="ChEBI" id="CHEBI:49883"/>
    </cofactor>
</comment>
<evidence type="ECO:0000256" key="17">
    <source>
        <dbReference type="SAM" id="MobiDB-lite"/>
    </source>
</evidence>
<organism evidence="19 20">
    <name type="scientific">Oidiodendron maius (strain Zn)</name>
    <dbReference type="NCBI Taxonomy" id="913774"/>
    <lineage>
        <taxon>Eukaryota</taxon>
        <taxon>Fungi</taxon>
        <taxon>Dikarya</taxon>
        <taxon>Ascomycota</taxon>
        <taxon>Pezizomycotina</taxon>
        <taxon>Leotiomycetes</taxon>
        <taxon>Leotiomycetes incertae sedis</taxon>
        <taxon>Myxotrichaceae</taxon>
        <taxon>Oidiodendron</taxon>
    </lineage>
</organism>
<evidence type="ECO:0000256" key="13">
    <source>
        <dbReference type="ARBA" id="ARBA00023134"/>
    </source>
</evidence>
<dbReference type="Pfam" id="PF01967">
    <property type="entry name" value="MoaC"/>
    <property type="match status" value="1"/>
</dbReference>
<keyword evidence="8" id="KW-0479">Metal-binding</keyword>
<evidence type="ECO:0000256" key="5">
    <source>
        <dbReference type="ARBA" id="ARBA00009862"/>
    </source>
</evidence>
<feature type="domain" description="Radical SAM core" evidence="18">
    <location>
        <begin position="72"/>
        <end position="293"/>
    </location>
</feature>
<reference evidence="19 20" key="1">
    <citation type="submission" date="2014-04" db="EMBL/GenBank/DDBJ databases">
        <authorList>
            <consortium name="DOE Joint Genome Institute"/>
            <person name="Kuo A."/>
            <person name="Martino E."/>
            <person name="Perotto S."/>
            <person name="Kohler A."/>
            <person name="Nagy L.G."/>
            <person name="Floudas D."/>
            <person name="Copeland A."/>
            <person name="Barry K.W."/>
            <person name="Cichocki N."/>
            <person name="Veneault-Fourrey C."/>
            <person name="LaButti K."/>
            <person name="Lindquist E.A."/>
            <person name="Lipzen A."/>
            <person name="Lundell T."/>
            <person name="Morin E."/>
            <person name="Murat C."/>
            <person name="Sun H."/>
            <person name="Tunlid A."/>
            <person name="Henrissat B."/>
            <person name="Grigoriev I.V."/>
            <person name="Hibbett D.S."/>
            <person name="Martin F."/>
            <person name="Nordberg H.P."/>
            <person name="Cantor M.N."/>
            <person name="Hua S.X."/>
        </authorList>
    </citation>
    <scope>NUCLEOTIDE SEQUENCE [LARGE SCALE GENOMIC DNA]</scope>
    <source>
        <strain evidence="19 20">Zn</strain>
    </source>
</reference>
<keyword evidence="14" id="KW-0501">Molybdenum cofactor biosynthesis</keyword>
<dbReference type="GO" id="GO:0061799">
    <property type="term" value="F:cyclic pyranopterin monophosphate synthase activity"/>
    <property type="evidence" value="ECO:0007669"/>
    <property type="project" value="UniProtKB-EC"/>
</dbReference>
<dbReference type="SFLD" id="SFLDS00029">
    <property type="entry name" value="Radical_SAM"/>
    <property type="match status" value="1"/>
</dbReference>
<dbReference type="AlphaFoldDB" id="A0A0C3HUA4"/>
<protein>
    <recommendedName>
        <fullName evidence="18">Radical SAM core domain-containing protein</fullName>
    </recommendedName>
</protein>
<dbReference type="InterPro" id="IPR007197">
    <property type="entry name" value="rSAM"/>
</dbReference>